<protein>
    <submittedName>
        <fullName evidence="1">Uncharacterized protein</fullName>
    </submittedName>
</protein>
<accession>A0A0F9TKG0</accession>
<name>A0A0F9TKG0_9ZZZZ</name>
<sequence length="90" mass="10277">MTVTVNIRRDAEFDEYQVTTSLPDIRKLDENSTYFTDDPEDAASTSAVIFKSLQQRGLNPKPTAGLQRFVNKHLPGGQAEWEDIRREHNV</sequence>
<gene>
    <name evidence="1" type="ORF">LCGC14_0381990</name>
</gene>
<evidence type="ECO:0000313" key="1">
    <source>
        <dbReference type="EMBL" id="KKN75347.1"/>
    </source>
</evidence>
<reference evidence="1" key="1">
    <citation type="journal article" date="2015" name="Nature">
        <title>Complex archaea that bridge the gap between prokaryotes and eukaryotes.</title>
        <authorList>
            <person name="Spang A."/>
            <person name="Saw J.H."/>
            <person name="Jorgensen S.L."/>
            <person name="Zaremba-Niedzwiedzka K."/>
            <person name="Martijn J."/>
            <person name="Lind A.E."/>
            <person name="van Eijk R."/>
            <person name="Schleper C."/>
            <person name="Guy L."/>
            <person name="Ettema T.J."/>
        </authorList>
    </citation>
    <scope>NUCLEOTIDE SEQUENCE</scope>
</reference>
<organism evidence="1">
    <name type="scientific">marine sediment metagenome</name>
    <dbReference type="NCBI Taxonomy" id="412755"/>
    <lineage>
        <taxon>unclassified sequences</taxon>
        <taxon>metagenomes</taxon>
        <taxon>ecological metagenomes</taxon>
    </lineage>
</organism>
<comment type="caution">
    <text evidence="1">The sequence shown here is derived from an EMBL/GenBank/DDBJ whole genome shotgun (WGS) entry which is preliminary data.</text>
</comment>
<proteinExistence type="predicted"/>
<dbReference type="EMBL" id="LAZR01000312">
    <property type="protein sequence ID" value="KKN75347.1"/>
    <property type="molecule type" value="Genomic_DNA"/>
</dbReference>
<dbReference type="AlphaFoldDB" id="A0A0F9TKG0"/>